<dbReference type="PANTHER" id="PTHR43046:SF14">
    <property type="entry name" value="MUTT_NUDIX FAMILY PROTEIN"/>
    <property type="match status" value="1"/>
</dbReference>
<dbReference type="CDD" id="cd04679">
    <property type="entry name" value="NUDIX_MutT_Nudt1"/>
    <property type="match status" value="1"/>
</dbReference>
<accession>A0A2B0MQQ9</accession>
<evidence type="ECO:0000256" key="2">
    <source>
        <dbReference type="ARBA" id="ARBA00022801"/>
    </source>
</evidence>
<dbReference type="SUPFAM" id="SSF55811">
    <property type="entry name" value="Nudix"/>
    <property type="match status" value="1"/>
</dbReference>
<dbReference type="Proteomes" id="UP000242656">
    <property type="component" value="Unassembled WGS sequence"/>
</dbReference>
<comment type="similarity">
    <text evidence="3">Belongs to the Nudix hydrolase family.</text>
</comment>
<dbReference type="GO" id="GO:0016787">
    <property type="term" value="F:hydrolase activity"/>
    <property type="evidence" value="ECO:0007669"/>
    <property type="project" value="UniProtKB-KW"/>
</dbReference>
<dbReference type="Pfam" id="PF00293">
    <property type="entry name" value="NUDIX"/>
    <property type="match status" value="1"/>
</dbReference>
<dbReference type="InterPro" id="IPR015797">
    <property type="entry name" value="NUDIX_hydrolase-like_dom_sf"/>
</dbReference>
<dbReference type="PROSITE" id="PS00893">
    <property type="entry name" value="NUDIX_BOX"/>
    <property type="match status" value="1"/>
</dbReference>
<gene>
    <name evidence="5" type="ORF">COI93_08920</name>
</gene>
<dbReference type="InterPro" id="IPR000086">
    <property type="entry name" value="NUDIX_hydrolase_dom"/>
</dbReference>
<evidence type="ECO:0000256" key="1">
    <source>
        <dbReference type="ARBA" id="ARBA00001946"/>
    </source>
</evidence>
<dbReference type="PRINTS" id="PR00502">
    <property type="entry name" value="NUDIXFAMILY"/>
</dbReference>
<sequence length="137" mass="15600">MNQQLYPRVGVGAFILNEQGELLLVQRKKAPEQGHWSLPGGKVEWMETAEDTVIREIEEEVGLEIELTSLLCVTNHILPDEEAHWVCPTYIAKVTNGIAKNLEKHAISKIGWFSLRRLPEPLTVTLQNALKEYEKLK</sequence>
<comment type="cofactor">
    <cofactor evidence="1">
        <name>Mg(2+)</name>
        <dbReference type="ChEBI" id="CHEBI:18420"/>
    </cofactor>
</comment>
<dbReference type="PROSITE" id="PS51462">
    <property type="entry name" value="NUDIX"/>
    <property type="match status" value="1"/>
</dbReference>
<organism evidence="5 6">
    <name type="scientific">Bacillus cereus</name>
    <dbReference type="NCBI Taxonomy" id="1396"/>
    <lineage>
        <taxon>Bacteria</taxon>
        <taxon>Bacillati</taxon>
        <taxon>Bacillota</taxon>
        <taxon>Bacilli</taxon>
        <taxon>Bacillales</taxon>
        <taxon>Bacillaceae</taxon>
        <taxon>Bacillus</taxon>
        <taxon>Bacillus cereus group</taxon>
    </lineage>
</organism>
<dbReference type="InterPro" id="IPR020476">
    <property type="entry name" value="Nudix_hydrolase"/>
</dbReference>
<evidence type="ECO:0000313" key="5">
    <source>
        <dbReference type="EMBL" id="PFK43870.1"/>
    </source>
</evidence>
<evidence type="ECO:0000313" key="6">
    <source>
        <dbReference type="Proteomes" id="UP000242656"/>
    </source>
</evidence>
<dbReference type="Gene3D" id="3.90.79.10">
    <property type="entry name" value="Nucleoside Triphosphate Pyrophosphohydrolase"/>
    <property type="match status" value="1"/>
</dbReference>
<evidence type="ECO:0000259" key="4">
    <source>
        <dbReference type="PROSITE" id="PS51462"/>
    </source>
</evidence>
<comment type="caution">
    <text evidence="5">The sequence shown here is derived from an EMBL/GenBank/DDBJ whole genome shotgun (WGS) entry which is preliminary data.</text>
</comment>
<dbReference type="EMBL" id="NUWN01000028">
    <property type="protein sequence ID" value="PFK43870.1"/>
    <property type="molecule type" value="Genomic_DNA"/>
</dbReference>
<dbReference type="RefSeq" id="WP_098490478.1">
    <property type="nucleotide sequence ID" value="NZ_NUWN01000028.1"/>
</dbReference>
<evidence type="ECO:0000256" key="3">
    <source>
        <dbReference type="RuleBase" id="RU003476"/>
    </source>
</evidence>
<dbReference type="InterPro" id="IPR020084">
    <property type="entry name" value="NUDIX_hydrolase_CS"/>
</dbReference>
<protein>
    <submittedName>
        <fullName evidence="5">DNA mismatch repair protein MutT</fullName>
    </submittedName>
</protein>
<proteinExistence type="inferred from homology"/>
<keyword evidence="2 3" id="KW-0378">Hydrolase</keyword>
<feature type="domain" description="Nudix hydrolase" evidence="4">
    <location>
        <begin position="6"/>
        <end position="136"/>
    </location>
</feature>
<dbReference type="PANTHER" id="PTHR43046">
    <property type="entry name" value="GDP-MANNOSE MANNOSYL HYDROLASE"/>
    <property type="match status" value="1"/>
</dbReference>
<name>A0A2B0MQQ9_BACCE</name>
<reference evidence="5 6" key="1">
    <citation type="submission" date="2017-09" db="EMBL/GenBank/DDBJ databases">
        <title>Large-scale bioinformatics analysis of Bacillus genomes uncovers conserved roles of natural products in bacterial physiology.</title>
        <authorList>
            <consortium name="Agbiome Team Llc"/>
            <person name="Bleich R.M."/>
            <person name="Grubbs K.J."/>
            <person name="Santa Maria K.C."/>
            <person name="Allen S.E."/>
            <person name="Farag S."/>
            <person name="Shank E.A."/>
            <person name="Bowers A."/>
        </authorList>
    </citation>
    <scope>NUCLEOTIDE SEQUENCE [LARGE SCALE GENOMIC DNA]</scope>
    <source>
        <strain evidence="5 6">AFS083043</strain>
    </source>
</reference>
<dbReference type="AlphaFoldDB" id="A0A2B0MQQ9"/>